<sequence>MELIPVINFEALNNPSLFSRIVSVFEFGKLSPAHRFWKWGAFLLAFVYAFNYVANKLKVLILHYHQKSKSFLANTQPLLSSTFDDELYSSDDEDDVVSASSDDDDDSDEEIEESKTRELNRFQSYEDFSKFEDDFTVKGQNRKFKVPRRKKSLGDDFSLSDLVNGNGIVKLWDGFGLGVESSFPFLEINKDDWKKFGSFFGSPEVVTTAERGSKPGCLGLNVWDFRCSMNEPVVHASWRSDRTGLTVGDVRMIETALTENVTEEGEEKWWDADGVSG</sequence>
<keyword evidence="3" id="KW-1185">Reference proteome</keyword>
<organism evidence="2 3">
    <name type="scientific">Saponaria officinalis</name>
    <name type="common">Common soapwort</name>
    <name type="synonym">Lychnis saponaria</name>
    <dbReference type="NCBI Taxonomy" id="3572"/>
    <lineage>
        <taxon>Eukaryota</taxon>
        <taxon>Viridiplantae</taxon>
        <taxon>Streptophyta</taxon>
        <taxon>Embryophyta</taxon>
        <taxon>Tracheophyta</taxon>
        <taxon>Spermatophyta</taxon>
        <taxon>Magnoliopsida</taxon>
        <taxon>eudicotyledons</taxon>
        <taxon>Gunneridae</taxon>
        <taxon>Pentapetalae</taxon>
        <taxon>Caryophyllales</taxon>
        <taxon>Caryophyllaceae</taxon>
        <taxon>Caryophylleae</taxon>
        <taxon>Saponaria</taxon>
    </lineage>
</organism>
<dbReference type="PANTHER" id="PTHR36715:SF1">
    <property type="entry name" value="PROTEIN, PUTATIVE-RELATED"/>
    <property type="match status" value="1"/>
</dbReference>
<name>A0AAW1MS88_SAPOF</name>
<proteinExistence type="predicted"/>
<evidence type="ECO:0000313" key="2">
    <source>
        <dbReference type="EMBL" id="KAK9750406.1"/>
    </source>
</evidence>
<dbReference type="AlphaFoldDB" id="A0AAW1MS88"/>
<dbReference type="EMBL" id="JBDFQZ010000002">
    <property type="protein sequence ID" value="KAK9750406.1"/>
    <property type="molecule type" value="Genomic_DNA"/>
</dbReference>
<dbReference type="Proteomes" id="UP001443914">
    <property type="component" value="Unassembled WGS sequence"/>
</dbReference>
<dbReference type="PANTHER" id="PTHR36715">
    <property type="entry name" value="BNAANNG41370D PROTEIN"/>
    <property type="match status" value="1"/>
</dbReference>
<evidence type="ECO:0000256" key="1">
    <source>
        <dbReference type="SAM" id="MobiDB-lite"/>
    </source>
</evidence>
<feature type="region of interest" description="Disordered" evidence="1">
    <location>
        <begin position="86"/>
        <end position="116"/>
    </location>
</feature>
<accession>A0AAW1MS88</accession>
<comment type="caution">
    <text evidence="2">The sequence shown here is derived from an EMBL/GenBank/DDBJ whole genome shotgun (WGS) entry which is preliminary data.</text>
</comment>
<reference evidence="2" key="1">
    <citation type="submission" date="2024-03" db="EMBL/GenBank/DDBJ databases">
        <title>WGS assembly of Saponaria officinalis var. Norfolk2.</title>
        <authorList>
            <person name="Jenkins J."/>
            <person name="Shu S."/>
            <person name="Grimwood J."/>
            <person name="Barry K."/>
            <person name="Goodstein D."/>
            <person name="Schmutz J."/>
            <person name="Leebens-Mack J."/>
            <person name="Osbourn A."/>
        </authorList>
    </citation>
    <scope>NUCLEOTIDE SEQUENCE [LARGE SCALE GENOMIC DNA]</scope>
    <source>
        <strain evidence="2">JIC</strain>
    </source>
</reference>
<feature type="compositionally biased region" description="Acidic residues" evidence="1">
    <location>
        <begin position="86"/>
        <end position="112"/>
    </location>
</feature>
<gene>
    <name evidence="2" type="ORF">RND81_02G194500</name>
</gene>
<evidence type="ECO:0000313" key="3">
    <source>
        <dbReference type="Proteomes" id="UP001443914"/>
    </source>
</evidence>
<protein>
    <submittedName>
        <fullName evidence="2">Uncharacterized protein</fullName>
    </submittedName>
</protein>